<evidence type="ECO:0000256" key="1">
    <source>
        <dbReference type="ARBA" id="ARBA00004429"/>
    </source>
</evidence>
<proteinExistence type="inferred from homology"/>
<keyword evidence="8" id="KW-1185">Reference proteome</keyword>
<feature type="transmembrane region" description="Helical" evidence="6">
    <location>
        <begin position="98"/>
        <end position="118"/>
    </location>
</feature>
<evidence type="ECO:0000256" key="3">
    <source>
        <dbReference type="ARBA" id="ARBA00022692"/>
    </source>
</evidence>
<evidence type="ECO:0000313" key="7">
    <source>
        <dbReference type="EMBL" id="RWX45416.1"/>
    </source>
</evidence>
<feature type="transmembrane region" description="Helical" evidence="6">
    <location>
        <begin position="183"/>
        <end position="201"/>
    </location>
</feature>
<keyword evidence="6" id="KW-0739">Sodium transport</keyword>
<keyword evidence="6" id="KW-0915">Sodium</keyword>
<keyword evidence="4 6" id="KW-1133">Transmembrane helix</keyword>
<dbReference type="EMBL" id="MTKO01000078">
    <property type="protein sequence ID" value="RWX45416.1"/>
    <property type="molecule type" value="Genomic_DNA"/>
</dbReference>
<keyword evidence="5 6" id="KW-0472">Membrane</keyword>
<evidence type="ECO:0000256" key="2">
    <source>
        <dbReference type="ARBA" id="ARBA00022475"/>
    </source>
</evidence>
<dbReference type="Gene3D" id="1.20.1530.10">
    <property type="entry name" value="Na+/H+ antiporter like domain"/>
    <property type="match status" value="1"/>
</dbReference>
<feature type="transmembrane region" description="Helical" evidence="6">
    <location>
        <begin position="213"/>
        <end position="244"/>
    </location>
</feature>
<dbReference type="Pfam" id="PF06965">
    <property type="entry name" value="Na_H_antiport_1"/>
    <property type="match status" value="1"/>
</dbReference>
<feature type="transmembrane region" description="Helical" evidence="6">
    <location>
        <begin position="264"/>
        <end position="291"/>
    </location>
</feature>
<evidence type="ECO:0000256" key="5">
    <source>
        <dbReference type="ARBA" id="ARBA00023136"/>
    </source>
</evidence>
<gene>
    <name evidence="6" type="primary">nhaA</name>
    <name evidence="7" type="ORF">H206_00932</name>
</gene>
<comment type="catalytic activity">
    <reaction evidence="6">
        <text>Na(+)(in) + 2 H(+)(out) = Na(+)(out) + 2 H(+)(in)</text>
        <dbReference type="Rhea" id="RHEA:29251"/>
        <dbReference type="ChEBI" id="CHEBI:15378"/>
        <dbReference type="ChEBI" id="CHEBI:29101"/>
    </reaction>
</comment>
<dbReference type="NCBIfam" id="NF007111">
    <property type="entry name" value="PRK09560.1"/>
    <property type="match status" value="1"/>
</dbReference>
<dbReference type="NCBIfam" id="NF007112">
    <property type="entry name" value="PRK09561.1"/>
    <property type="match status" value="1"/>
</dbReference>
<evidence type="ECO:0000256" key="6">
    <source>
        <dbReference type="HAMAP-Rule" id="MF_01844"/>
    </source>
</evidence>
<evidence type="ECO:0000313" key="8">
    <source>
        <dbReference type="Proteomes" id="UP000287853"/>
    </source>
</evidence>
<feature type="transmembrane region" description="Helical" evidence="6">
    <location>
        <begin position="368"/>
        <end position="386"/>
    </location>
</feature>
<protein>
    <recommendedName>
        <fullName evidence="6">Na(+)/H(+) antiporter NhaA</fullName>
    </recommendedName>
    <alternativeName>
        <fullName evidence="6">Sodium/proton antiporter NhaA</fullName>
    </alternativeName>
</protein>
<feature type="transmembrane region" description="Helical" evidence="6">
    <location>
        <begin position="63"/>
        <end position="83"/>
    </location>
</feature>
<feature type="transmembrane region" description="Helical" evidence="6">
    <location>
        <begin position="21"/>
        <end position="43"/>
    </location>
</feature>
<feature type="transmembrane region" description="Helical" evidence="6">
    <location>
        <begin position="338"/>
        <end position="356"/>
    </location>
</feature>
<keyword evidence="6" id="KW-0050">Antiport</keyword>
<dbReference type="Proteomes" id="UP000287853">
    <property type="component" value="Unassembled WGS sequence"/>
</dbReference>
<dbReference type="HAMAP" id="MF_01844">
    <property type="entry name" value="NhaA"/>
    <property type="match status" value="1"/>
</dbReference>
<dbReference type="NCBIfam" id="TIGR00773">
    <property type="entry name" value="NhaA"/>
    <property type="match status" value="1"/>
</dbReference>
<dbReference type="GO" id="GO:0015385">
    <property type="term" value="F:sodium:proton antiporter activity"/>
    <property type="evidence" value="ECO:0007669"/>
    <property type="project" value="UniProtKB-UniRule"/>
</dbReference>
<evidence type="ECO:0000256" key="4">
    <source>
        <dbReference type="ARBA" id="ARBA00022989"/>
    </source>
</evidence>
<dbReference type="GO" id="GO:0005886">
    <property type="term" value="C:plasma membrane"/>
    <property type="evidence" value="ECO:0007669"/>
    <property type="project" value="UniProtKB-SubCell"/>
</dbReference>
<organism evidence="7 8">
    <name type="scientific">Candidatus Electrothrix aarhusensis</name>
    <dbReference type="NCBI Taxonomy" id="1859131"/>
    <lineage>
        <taxon>Bacteria</taxon>
        <taxon>Pseudomonadati</taxon>
        <taxon>Thermodesulfobacteriota</taxon>
        <taxon>Desulfobulbia</taxon>
        <taxon>Desulfobulbales</taxon>
        <taxon>Desulfobulbaceae</taxon>
        <taxon>Candidatus Electrothrix</taxon>
    </lineage>
</organism>
<dbReference type="PANTHER" id="PTHR30341:SF0">
    <property type="entry name" value="NA(+)_H(+) ANTIPORTER NHAA"/>
    <property type="match status" value="1"/>
</dbReference>
<comment type="function">
    <text evidence="6">Na(+)/H(+) antiporter that extrudes sodium in exchange for external protons.</text>
</comment>
<keyword evidence="6" id="KW-0813">Transport</keyword>
<keyword evidence="2 6" id="KW-1003">Cell membrane</keyword>
<feature type="transmembrane region" description="Helical" evidence="6">
    <location>
        <begin position="298"/>
        <end position="318"/>
    </location>
</feature>
<comment type="caution">
    <text evidence="7">The sequence shown here is derived from an EMBL/GenBank/DDBJ whole genome shotgun (WGS) entry which is preliminary data.</text>
</comment>
<keyword evidence="6" id="KW-0406">Ion transport</keyword>
<keyword evidence="3 6" id="KW-0812">Transmembrane</keyword>
<dbReference type="AlphaFoldDB" id="A0A444IX53"/>
<dbReference type="InterPro" id="IPR004670">
    <property type="entry name" value="NhaA"/>
</dbReference>
<accession>A0A444IX53</accession>
<feature type="transmembrane region" description="Helical" evidence="6">
    <location>
        <begin position="156"/>
        <end position="177"/>
    </location>
</feature>
<comment type="similarity">
    <text evidence="6">Belongs to the NhaA Na(+)/H(+) (TC 2.A.33) antiporter family.</text>
</comment>
<dbReference type="GO" id="GO:0006885">
    <property type="term" value="P:regulation of pH"/>
    <property type="evidence" value="ECO:0007669"/>
    <property type="project" value="UniProtKB-UniRule"/>
</dbReference>
<dbReference type="PANTHER" id="PTHR30341">
    <property type="entry name" value="SODIUM ION/PROTON ANTIPORTER NHAA-RELATED"/>
    <property type="match status" value="1"/>
</dbReference>
<name>A0A444IX53_9BACT</name>
<sequence length="433" mass="46734">MNKNQESFIHTFFKLESSAGIVLLLSAVLAFVCANTPLQSYYALFLDIPVEIRIGDFEIAKPLLLWINDGLMALFFFFITLELKKEILDGELADKRNIILPALGAIGGMIIPALIYAFFNATDPIAMKGWAVPAVTSLPFSLAILSLLGNRVPTGIKVFLTSLAIFTDIGAIILIGLLYTASISVFSLVVVALCIFILAWLNKRNPEAKSPYILMGIVMWVAMLKSGVHATLAGVILALFIPMVSKVNPNCSPLKSIANDMHCVVAFFVLPIFAFTNAGINFSGIGLDYVLHDVPRGIALGLFVGKQIGIFGICWLAVQCKLTELPKGMSWKTLYGTSALGGIGFTMSLFVGSLAFEETGVDITFDERLGIILGSVASGLVGYMVLRSCLPAVQITETTACTAGGSTEEMEDIDTCRTGVVREMSIKERFGEI</sequence>
<dbReference type="InterPro" id="IPR023171">
    <property type="entry name" value="Na/H_antiporter_dom_sf"/>
</dbReference>
<comment type="subcellular location">
    <subcellularLocation>
        <location evidence="1">Cell inner membrane</location>
        <topology evidence="1">Multi-pass membrane protein</topology>
    </subcellularLocation>
    <subcellularLocation>
        <location evidence="6">Cell membrane</location>
        <topology evidence="6">Multi-pass membrane protein</topology>
    </subcellularLocation>
</comment>
<reference evidence="7 8" key="1">
    <citation type="submission" date="2017-01" db="EMBL/GenBank/DDBJ databases">
        <title>The cable genome- insights into the physiology and evolution of filamentous bacteria capable of sulfide oxidation via long distance electron transfer.</title>
        <authorList>
            <person name="Schreiber L."/>
            <person name="Bjerg J.T."/>
            <person name="Boggild A."/>
            <person name="Van De Vossenberg J."/>
            <person name="Meysman F."/>
            <person name="Nielsen L.P."/>
            <person name="Schramm A."/>
            <person name="Kjeldsen K.U."/>
        </authorList>
    </citation>
    <scope>NUCLEOTIDE SEQUENCE [LARGE SCALE GENOMIC DNA]</scope>
    <source>
        <strain evidence="7">MCF</strain>
    </source>
</reference>
<feature type="transmembrane region" description="Helical" evidence="6">
    <location>
        <begin position="130"/>
        <end position="149"/>
    </location>
</feature>